<evidence type="ECO:0000256" key="3">
    <source>
        <dbReference type="ARBA" id="ARBA00023002"/>
    </source>
</evidence>
<sequence length="259" mass="29715">MSTSFPQILPNGSLILAWQVKNRHVLVVGGGEVAAGRIYHLLNANAKVTVISPSMNAEIEQREKDGLLHAVVRRAFVEDDLEMYSKGKEAPVLTEYNEEEYALMDQYIKETRFEMVLVAIDDPVESKRIYYQCKKRGMNVNIADVPPLCDFYFGAIFRKGDLQVMVSTNGKGPRMARLIKDKIGDMFADYEIDKTVENIGQVRKLLRKACPGQELNDISTRMEWMTKVTDIYSFKQWSVMDPEKVIKYFPEMPPKFEEL</sequence>
<dbReference type="OrthoDB" id="1721126at2759"/>
<dbReference type="VEuPathDB" id="FungiDB:BON22_2438"/>
<organism evidence="8">
    <name type="scientific">Cyberlindnera fabianii</name>
    <name type="common">Yeast</name>
    <name type="synonym">Hansenula fabianii</name>
    <dbReference type="NCBI Taxonomy" id="36022"/>
    <lineage>
        <taxon>Eukaryota</taxon>
        <taxon>Fungi</taxon>
        <taxon>Dikarya</taxon>
        <taxon>Ascomycota</taxon>
        <taxon>Saccharomycotina</taxon>
        <taxon>Saccharomycetes</taxon>
        <taxon>Phaffomycetales</taxon>
        <taxon>Phaffomycetaceae</taxon>
        <taxon>Cyberlindnera</taxon>
    </lineage>
</organism>
<feature type="domain" description="Siroheme biosynthesis protein Met8 C-terminal" evidence="6">
    <location>
        <begin position="191"/>
        <end position="251"/>
    </location>
</feature>
<dbReference type="Gene3D" id="3.40.50.720">
    <property type="entry name" value="NAD(P)-binding Rossmann-like Domain"/>
    <property type="match status" value="1"/>
</dbReference>
<evidence type="ECO:0000256" key="4">
    <source>
        <dbReference type="ARBA" id="ARBA00023027"/>
    </source>
</evidence>
<accession>A0A061AZF2</accession>
<dbReference type="SUPFAM" id="SSF51735">
    <property type="entry name" value="NAD(P)-binding Rossmann-fold domains"/>
    <property type="match status" value="1"/>
</dbReference>
<dbReference type="GO" id="GO:0019354">
    <property type="term" value="P:siroheme biosynthetic process"/>
    <property type="evidence" value="ECO:0007669"/>
    <property type="project" value="UniProtKB-UniPathway"/>
</dbReference>
<dbReference type="GO" id="GO:0043115">
    <property type="term" value="F:precorrin-2 dehydrogenase activity"/>
    <property type="evidence" value="ECO:0007669"/>
    <property type="project" value="UniProtKB-EC"/>
</dbReference>
<dbReference type="Pfam" id="PF14823">
    <property type="entry name" value="Sirohm_synth_C"/>
    <property type="match status" value="1"/>
</dbReference>
<keyword evidence="3" id="KW-0560">Oxidoreductase</keyword>
<evidence type="ECO:0000259" key="7">
    <source>
        <dbReference type="Pfam" id="PF14824"/>
    </source>
</evidence>
<keyword evidence="4" id="KW-0520">NAD</keyword>
<evidence type="ECO:0000256" key="1">
    <source>
        <dbReference type="ARBA" id="ARBA00005010"/>
    </source>
</evidence>
<evidence type="ECO:0000256" key="2">
    <source>
        <dbReference type="ARBA" id="ARBA00012400"/>
    </source>
</evidence>
<keyword evidence="5" id="KW-0627">Porphyrin biosynthesis</keyword>
<dbReference type="PANTHER" id="PTHR35330">
    <property type="entry name" value="SIROHEME BIOSYNTHESIS PROTEIN MET8"/>
    <property type="match status" value="1"/>
</dbReference>
<dbReference type="GO" id="GO:0004325">
    <property type="term" value="F:ferrochelatase activity"/>
    <property type="evidence" value="ECO:0007669"/>
    <property type="project" value="InterPro"/>
</dbReference>
<dbReference type="Gene3D" id="3.30.160.110">
    <property type="entry name" value="Siroheme synthase, domain 2"/>
    <property type="match status" value="1"/>
</dbReference>
<dbReference type="PANTHER" id="PTHR35330:SF1">
    <property type="entry name" value="SIROHEME BIOSYNTHESIS PROTEIN MET8"/>
    <property type="match status" value="1"/>
</dbReference>
<dbReference type="UniPathway" id="UPA00262">
    <property type="reaction ID" value="UER00222"/>
</dbReference>
<dbReference type="SUPFAM" id="SSF75615">
    <property type="entry name" value="Siroheme synthase middle domains-like"/>
    <property type="match status" value="1"/>
</dbReference>
<evidence type="ECO:0000256" key="5">
    <source>
        <dbReference type="ARBA" id="ARBA00023244"/>
    </source>
</evidence>
<evidence type="ECO:0000259" key="6">
    <source>
        <dbReference type="Pfam" id="PF14823"/>
    </source>
</evidence>
<dbReference type="AlphaFoldDB" id="A0A061AZF2"/>
<dbReference type="InterPro" id="IPR028281">
    <property type="entry name" value="Sirohaem_synthase_central"/>
</dbReference>
<dbReference type="Pfam" id="PF14824">
    <property type="entry name" value="Sirohm_synth_M"/>
    <property type="match status" value="1"/>
</dbReference>
<dbReference type="InterPro" id="IPR028162">
    <property type="entry name" value="Met8_C"/>
</dbReference>
<comment type="pathway">
    <text evidence="1">Porphyrin-containing compound metabolism; siroheme biosynthesis; sirohydrochlorin from precorrin-2: step 1/1.</text>
</comment>
<dbReference type="Pfam" id="PF13241">
    <property type="entry name" value="NAD_binding_7"/>
    <property type="match status" value="1"/>
</dbReference>
<feature type="domain" description="Siroheme synthase central" evidence="7">
    <location>
        <begin position="160"/>
        <end position="185"/>
    </location>
</feature>
<name>A0A061AZF2_CYBFA</name>
<protein>
    <recommendedName>
        <fullName evidence="2">precorrin-2 dehydrogenase</fullName>
        <ecNumber evidence="2">1.3.1.76</ecNumber>
    </recommendedName>
</protein>
<evidence type="ECO:0000313" key="8">
    <source>
        <dbReference type="EMBL" id="CDR40128.1"/>
    </source>
</evidence>
<dbReference type="InterPro" id="IPR036291">
    <property type="entry name" value="NAD(P)-bd_dom_sf"/>
</dbReference>
<dbReference type="InterPro" id="IPR028161">
    <property type="entry name" value="Met8-like"/>
</dbReference>
<proteinExistence type="predicted"/>
<reference evidence="8" key="1">
    <citation type="journal article" date="2014" name="Genome Announc.">
        <title>Genome sequence of the yeast Cyberlindnera fabianii (Hansenula fabianii).</title>
        <authorList>
            <person name="Freel K.C."/>
            <person name="Sarilar V."/>
            <person name="Neuveglise C."/>
            <person name="Devillers H."/>
            <person name="Friedrich A."/>
            <person name="Schacherer J."/>
        </authorList>
    </citation>
    <scope>NUCLEOTIDE SEQUENCE</scope>
    <source>
        <strain evidence="8">YJS4271</strain>
    </source>
</reference>
<gene>
    <name evidence="8" type="ORF">CYFA0S_04e04214g</name>
</gene>
<dbReference type="EMBL" id="LK052889">
    <property type="protein sequence ID" value="CDR40128.1"/>
    <property type="molecule type" value="Genomic_DNA"/>
</dbReference>
<dbReference type="Gene3D" id="1.10.3280.10">
    <property type="entry name" value="Siroheme synthase, domain 3"/>
    <property type="match status" value="1"/>
</dbReference>
<dbReference type="EC" id="1.3.1.76" evidence="2"/>
<dbReference type="PhylomeDB" id="A0A061AZF2"/>